<evidence type="ECO:0000256" key="5">
    <source>
        <dbReference type="ARBA" id="ARBA00022989"/>
    </source>
</evidence>
<evidence type="ECO:0000256" key="6">
    <source>
        <dbReference type="ARBA" id="ARBA00023136"/>
    </source>
</evidence>
<dbReference type="PANTHER" id="PTHR30561:SF1">
    <property type="entry name" value="MULTIDRUG TRANSPORTER EMRE"/>
    <property type="match status" value="1"/>
</dbReference>
<evidence type="ECO:0000256" key="9">
    <source>
        <dbReference type="SAM" id="Phobius"/>
    </source>
</evidence>
<feature type="transmembrane region" description="Helical" evidence="9">
    <location>
        <begin position="50"/>
        <end position="71"/>
    </location>
</feature>
<comment type="caution">
    <text evidence="10">The sequence shown here is derived from an EMBL/GenBank/DDBJ whole genome shotgun (WGS) entry which is preliminary data.</text>
</comment>
<evidence type="ECO:0000256" key="1">
    <source>
        <dbReference type="ARBA" id="ARBA00004651"/>
    </source>
</evidence>
<comment type="subcellular location">
    <subcellularLocation>
        <location evidence="1 8">Cell membrane</location>
        <topology evidence="1 8">Multi-pass membrane protein</topology>
    </subcellularLocation>
</comment>
<keyword evidence="2" id="KW-0813">Transport</keyword>
<evidence type="ECO:0000256" key="3">
    <source>
        <dbReference type="ARBA" id="ARBA00022475"/>
    </source>
</evidence>
<sequence length="103" mass="10660">MLAILAEVGATSLLGQTRGFTRLLPTLLCLGGYLVAFALLARVVTQVPVGIAYALWCGSGMVLVALAAWLLRGERLDGPALVGIGLILAGTLVIRLFSSVSAH</sequence>
<dbReference type="Pfam" id="PF00893">
    <property type="entry name" value="Multi_Drug_Res"/>
    <property type="match status" value="1"/>
</dbReference>
<evidence type="ECO:0000256" key="4">
    <source>
        <dbReference type="ARBA" id="ARBA00022692"/>
    </source>
</evidence>
<dbReference type="InterPro" id="IPR000390">
    <property type="entry name" value="Small_drug/metabolite_transptr"/>
</dbReference>
<dbReference type="AlphaFoldDB" id="A0A4U1BHK0"/>
<dbReference type="GO" id="GO:0031460">
    <property type="term" value="P:glycine betaine transport"/>
    <property type="evidence" value="ECO:0007669"/>
    <property type="project" value="TreeGrafter"/>
</dbReference>
<dbReference type="InterPro" id="IPR045324">
    <property type="entry name" value="Small_multidrug_res"/>
</dbReference>
<dbReference type="GO" id="GO:0015199">
    <property type="term" value="F:amino-acid betaine transmembrane transporter activity"/>
    <property type="evidence" value="ECO:0007669"/>
    <property type="project" value="TreeGrafter"/>
</dbReference>
<dbReference type="SUPFAM" id="SSF103481">
    <property type="entry name" value="Multidrug resistance efflux transporter EmrE"/>
    <property type="match status" value="1"/>
</dbReference>
<dbReference type="GO" id="GO:0015220">
    <property type="term" value="F:choline transmembrane transporter activity"/>
    <property type="evidence" value="ECO:0007669"/>
    <property type="project" value="TreeGrafter"/>
</dbReference>
<keyword evidence="4 8" id="KW-0812">Transmembrane</keyword>
<evidence type="ECO:0000256" key="2">
    <source>
        <dbReference type="ARBA" id="ARBA00022448"/>
    </source>
</evidence>
<reference evidence="10 11" key="1">
    <citation type="submission" date="2019-04" db="EMBL/GenBank/DDBJ databases">
        <authorList>
            <person name="Hwang J.C."/>
        </authorList>
    </citation>
    <scope>NUCLEOTIDE SEQUENCE [LARGE SCALE GENOMIC DNA]</scope>
    <source>
        <strain evidence="10 11">IMCC35001</strain>
    </source>
</reference>
<feature type="transmembrane region" description="Helical" evidence="9">
    <location>
        <begin position="23"/>
        <end position="44"/>
    </location>
</feature>
<dbReference type="Proteomes" id="UP000305674">
    <property type="component" value="Unassembled WGS sequence"/>
</dbReference>
<evidence type="ECO:0000256" key="8">
    <source>
        <dbReference type="RuleBase" id="RU003942"/>
    </source>
</evidence>
<dbReference type="EMBL" id="SWCI01000004">
    <property type="protein sequence ID" value="TKB49501.1"/>
    <property type="molecule type" value="Genomic_DNA"/>
</dbReference>
<dbReference type="OrthoDB" id="9808638at2"/>
<keyword evidence="6 9" id="KW-0472">Membrane</keyword>
<protein>
    <submittedName>
        <fullName evidence="10">QacE family quaternary ammonium compound efflux SMR transporter</fullName>
    </submittedName>
</protein>
<keyword evidence="11" id="KW-1185">Reference proteome</keyword>
<dbReference type="Gene3D" id="1.10.3730.20">
    <property type="match status" value="1"/>
</dbReference>
<proteinExistence type="inferred from homology"/>
<dbReference type="GO" id="GO:0005886">
    <property type="term" value="C:plasma membrane"/>
    <property type="evidence" value="ECO:0007669"/>
    <property type="project" value="UniProtKB-SubCell"/>
</dbReference>
<gene>
    <name evidence="10" type="ORF">FCL40_07845</name>
</gene>
<dbReference type="InterPro" id="IPR037185">
    <property type="entry name" value="EmrE-like"/>
</dbReference>
<organism evidence="10 11">
    <name type="scientific">Ferrimonas sediminicola</name>
    <dbReference type="NCBI Taxonomy" id="2569538"/>
    <lineage>
        <taxon>Bacteria</taxon>
        <taxon>Pseudomonadati</taxon>
        <taxon>Pseudomonadota</taxon>
        <taxon>Gammaproteobacteria</taxon>
        <taxon>Alteromonadales</taxon>
        <taxon>Ferrimonadaceae</taxon>
        <taxon>Ferrimonas</taxon>
    </lineage>
</organism>
<comment type="similarity">
    <text evidence="7 8">Belongs to the drug/metabolite transporter (DMT) superfamily. Small multidrug resistance (SMR) (TC 2.A.7.1) family.</text>
</comment>
<evidence type="ECO:0000313" key="10">
    <source>
        <dbReference type="EMBL" id="TKB49501.1"/>
    </source>
</evidence>
<accession>A0A4U1BHK0</accession>
<evidence type="ECO:0000256" key="7">
    <source>
        <dbReference type="ARBA" id="ARBA00038032"/>
    </source>
</evidence>
<dbReference type="GO" id="GO:0015297">
    <property type="term" value="F:antiporter activity"/>
    <property type="evidence" value="ECO:0007669"/>
    <property type="project" value="TreeGrafter"/>
</dbReference>
<keyword evidence="5 9" id="KW-1133">Transmembrane helix</keyword>
<dbReference type="PANTHER" id="PTHR30561">
    <property type="entry name" value="SMR FAMILY PROTON-DEPENDENT DRUG EFFLUX TRANSPORTER SUGE"/>
    <property type="match status" value="1"/>
</dbReference>
<keyword evidence="3" id="KW-1003">Cell membrane</keyword>
<evidence type="ECO:0000313" key="11">
    <source>
        <dbReference type="Proteomes" id="UP000305674"/>
    </source>
</evidence>
<feature type="transmembrane region" description="Helical" evidence="9">
    <location>
        <begin position="78"/>
        <end position="97"/>
    </location>
</feature>
<name>A0A4U1BHK0_9GAMM</name>